<dbReference type="RefSeq" id="WP_123821578.1">
    <property type="nucleotide sequence ID" value="NZ_RKQG01000004.1"/>
</dbReference>
<evidence type="ECO:0000313" key="2">
    <source>
        <dbReference type="EMBL" id="RPE27218.1"/>
    </source>
</evidence>
<name>A0A3N4R7L2_9ACTN</name>
<dbReference type="AlphaFoldDB" id="A0A3N4R7L2"/>
<keyword evidence="4" id="KW-1185">Reference proteome</keyword>
<accession>A0A3N4R7L2</accession>
<feature type="compositionally biased region" description="Pro residues" evidence="1">
    <location>
        <begin position="19"/>
        <end position="33"/>
    </location>
</feature>
<evidence type="ECO:0000313" key="3">
    <source>
        <dbReference type="EMBL" id="RPE27349.1"/>
    </source>
</evidence>
<sequence length="120" mass="13094">MKAQARADTAAGPRRTIPAPVPHQPPDPYPAAEPEPRTAAAGVAAGPAARPTDLVTWAQFAEEMKRTPHPVDRRKLQRLFREAGGRVWVVPGQRGERVSRSDALELHRDLVLAREQAVVA</sequence>
<dbReference type="Proteomes" id="UP000266906">
    <property type="component" value="Unassembled WGS sequence"/>
</dbReference>
<evidence type="ECO:0000256" key="1">
    <source>
        <dbReference type="SAM" id="MobiDB-lite"/>
    </source>
</evidence>
<feature type="region of interest" description="Disordered" evidence="1">
    <location>
        <begin position="1"/>
        <end position="48"/>
    </location>
</feature>
<gene>
    <name evidence="2" type="ORF">EDD38_7362</name>
    <name evidence="3" type="ORF">EDD38_7494</name>
</gene>
<comment type="caution">
    <text evidence="3">The sequence shown here is derived from an EMBL/GenBank/DDBJ whole genome shotgun (WGS) entry which is preliminary data.</text>
</comment>
<proteinExistence type="predicted"/>
<reference evidence="3 4" key="1">
    <citation type="submission" date="2018-11" db="EMBL/GenBank/DDBJ databases">
        <title>Sequencing the genomes of 1000 actinobacteria strains.</title>
        <authorList>
            <person name="Klenk H.-P."/>
        </authorList>
    </citation>
    <scope>NUCLEOTIDE SEQUENCE [LARGE SCALE GENOMIC DNA]</scope>
    <source>
        <strain evidence="3 4">DSM 44781</strain>
    </source>
</reference>
<protein>
    <submittedName>
        <fullName evidence="3">Uncharacterized protein</fullName>
    </submittedName>
</protein>
<feature type="compositionally biased region" description="Low complexity" evidence="1">
    <location>
        <begin position="37"/>
        <end position="48"/>
    </location>
</feature>
<dbReference type="EMBL" id="RKQG01000004">
    <property type="protein sequence ID" value="RPE27218.1"/>
    <property type="molecule type" value="Genomic_DNA"/>
</dbReference>
<evidence type="ECO:0000313" key="4">
    <source>
        <dbReference type="Proteomes" id="UP000266906"/>
    </source>
</evidence>
<organism evidence="3 4">
    <name type="scientific">Kitasatospora cineracea</name>
    <dbReference type="NCBI Taxonomy" id="88074"/>
    <lineage>
        <taxon>Bacteria</taxon>
        <taxon>Bacillati</taxon>
        <taxon>Actinomycetota</taxon>
        <taxon>Actinomycetes</taxon>
        <taxon>Kitasatosporales</taxon>
        <taxon>Streptomycetaceae</taxon>
        <taxon>Kitasatospora</taxon>
    </lineage>
</organism>
<dbReference type="EMBL" id="RKQG01000004">
    <property type="protein sequence ID" value="RPE27349.1"/>
    <property type="molecule type" value="Genomic_DNA"/>
</dbReference>